<dbReference type="HOGENOM" id="CLU_2747635_0_0_1"/>
<dbReference type="EMBL" id="DS546690">
    <property type="protein sequence ID" value="EDQ48238.1"/>
    <property type="molecule type" value="Genomic_DNA"/>
</dbReference>
<keyword evidence="1" id="KW-1133">Transmembrane helix</keyword>
<feature type="transmembrane region" description="Helical" evidence="1">
    <location>
        <begin position="223"/>
        <end position="243"/>
    </location>
</feature>
<accession>A9U7W5</accession>
<name>A9U7W5_PHYPA</name>
<dbReference type="InterPro" id="IPR007492">
    <property type="entry name" value="LytTR_DNA-bd_dom"/>
</dbReference>
<dbReference type="GO" id="GO:0003677">
    <property type="term" value="F:DNA binding"/>
    <property type="evidence" value="ECO:0007669"/>
    <property type="project" value="InterPro"/>
</dbReference>
<reference evidence="3" key="1">
    <citation type="journal article" date="2008" name="Science">
        <title>The Physcomitrella genome reveals evolutionary insights into the conquest of land by plants.</title>
        <authorList>
            <person name="Rensing S."/>
            <person name="Lang D."/>
            <person name="Zimmer A."/>
            <person name="Terry A."/>
            <person name="Salamov A."/>
            <person name="Shapiro H."/>
            <person name="Nishiyama T."/>
            <person name="Perroud P.-F."/>
            <person name="Lindquist E."/>
            <person name="Kamisugi Y."/>
            <person name="Tanahashi T."/>
            <person name="Sakakibara K."/>
            <person name="Fujita T."/>
            <person name="Oishi K."/>
            <person name="Shin-I T."/>
            <person name="Kuroki Y."/>
            <person name="Toyoda A."/>
            <person name="Suzuki Y."/>
            <person name="Hashimoto A."/>
            <person name="Yamaguchi K."/>
            <person name="Sugano A."/>
            <person name="Kohara Y."/>
            <person name="Fujiyama A."/>
            <person name="Anterola A."/>
            <person name="Aoki S."/>
            <person name="Ashton N."/>
            <person name="Barbazuk W.B."/>
            <person name="Barker E."/>
            <person name="Bennetzen J."/>
            <person name="Bezanilla M."/>
            <person name="Blankenship R."/>
            <person name="Cho S.H."/>
            <person name="Dutcher S."/>
            <person name="Estelle M."/>
            <person name="Fawcett J.A."/>
            <person name="Gundlach H."/>
            <person name="Hanada K."/>
            <person name="Heyl A."/>
            <person name="Hicks K.A."/>
            <person name="Hugh J."/>
            <person name="Lohr M."/>
            <person name="Mayer K."/>
            <person name="Melkozernov A."/>
            <person name="Murata T."/>
            <person name="Nelson D."/>
            <person name="Pils B."/>
            <person name="Prigge M."/>
            <person name="Reiss B."/>
            <person name="Renner T."/>
            <person name="Rombauts S."/>
            <person name="Rushton P."/>
            <person name="Sanderfoot A."/>
            <person name="Schween G."/>
            <person name="Shiu S.-H."/>
            <person name="Stueber K."/>
            <person name="Theodoulou F.L."/>
            <person name="Tu H."/>
            <person name="Van de Peer Y."/>
            <person name="Verrier P.J."/>
            <person name="Waters E."/>
            <person name="Wood A."/>
            <person name="Yang L."/>
            <person name="Cove D."/>
            <person name="Cuming A."/>
            <person name="Hasebe M."/>
            <person name="Lucas S."/>
            <person name="Mishler D.B."/>
            <person name="Reski R."/>
            <person name="Grigoriev I."/>
            <person name="Quatrano R.S."/>
            <person name="Boore J.L."/>
        </authorList>
    </citation>
    <scope>NUCLEOTIDE SEQUENCE [LARGE SCALE GENOMIC DNA]</scope>
</reference>
<evidence type="ECO:0000259" key="2">
    <source>
        <dbReference type="SMART" id="SM00850"/>
    </source>
</evidence>
<keyword evidence="1" id="KW-0472">Membrane</keyword>
<sequence>MVTVLDQIEILITDKNKVDDEWREVLPTDLEKDPILLQRTEALYAAYQIVAEAAITHMNKMILQNQEMYLENTAIEKRVVKVVTHPEERSKWDRIEKAIGQSETQLTVIHAKNNRNVQIQLSSVVAIESEDRMCCVRVVTGERYLLNKRLKFVEEDLDDIHFVKINNQTIINTRYITAFSATDHARIKLRLSFFQVFTVTSLWVTLLLTLFYNDQPIEMGYLWNIAGISAIAAVLFGVMYNALWNHFTLKP</sequence>
<evidence type="ECO:0000256" key="1">
    <source>
        <dbReference type="SAM" id="Phobius"/>
    </source>
</evidence>
<evidence type="ECO:0000313" key="3">
    <source>
        <dbReference type="EMBL" id="EDQ48238.1"/>
    </source>
</evidence>
<protein>
    <submittedName>
        <fullName evidence="3">Predicted protein</fullName>
    </submittedName>
</protein>
<keyword evidence="1" id="KW-0812">Transmembrane</keyword>
<organism>
    <name type="scientific">Physcomitrium patens</name>
    <name type="common">Spreading-leaved earth moss</name>
    <name type="synonym">Physcomitrella patens</name>
    <dbReference type="NCBI Taxonomy" id="3218"/>
    <lineage>
        <taxon>Eukaryota</taxon>
        <taxon>Viridiplantae</taxon>
        <taxon>Streptophyta</taxon>
        <taxon>Embryophyta</taxon>
        <taxon>Bryophyta</taxon>
        <taxon>Bryophytina</taxon>
        <taxon>Bryopsida</taxon>
        <taxon>Funariidae</taxon>
        <taxon>Funariales</taxon>
        <taxon>Funariaceae</taxon>
        <taxon>Physcomitrium</taxon>
    </lineage>
</organism>
<dbReference type="Gene3D" id="2.40.50.1020">
    <property type="entry name" value="LytTr DNA-binding domain"/>
    <property type="match status" value="1"/>
</dbReference>
<feature type="domain" description="HTH LytTR-type" evidence="2">
    <location>
        <begin position="114"/>
        <end position="212"/>
    </location>
</feature>
<proteinExistence type="predicted"/>
<dbReference type="AlphaFoldDB" id="A9U7W5"/>
<feature type="non-terminal residue" evidence="3">
    <location>
        <position position="251"/>
    </location>
</feature>
<gene>
    <name evidence="3" type="ORF">PHYPADRAFT_104093</name>
</gene>
<dbReference type="SMART" id="SM00850">
    <property type="entry name" value="LytTR"/>
    <property type="match status" value="1"/>
</dbReference>
<dbReference type="Pfam" id="PF04397">
    <property type="entry name" value="LytTR"/>
    <property type="match status" value="1"/>
</dbReference>
<feature type="transmembrane region" description="Helical" evidence="1">
    <location>
        <begin position="191"/>
        <end position="211"/>
    </location>
</feature>